<keyword evidence="7" id="KW-0235">DNA replication</keyword>
<dbReference type="EMBL" id="AYZF01000008">
    <property type="protein sequence ID" value="KRN07155.1"/>
    <property type="molecule type" value="Genomic_DNA"/>
</dbReference>
<dbReference type="PANTHER" id="PTHR30337:SF0">
    <property type="entry name" value="NUCLEASE SBCCD SUBUNIT D"/>
    <property type="match status" value="1"/>
</dbReference>
<accession>A0A023CXV9</accession>
<sequence length="374" mass="42753">MRFLHTADWHIGKKLHGFDLVEEQNAAFEQVKKIALEQKVDAVVIAGDLYDRALPSEAAVEQLNQMIIELNLKLGKPILAISGNHDSAARLDTGHEWFKATQYFLTTNLAEAIQPVEFEDTQFFLLPYFQPYQARNLFEDASLNDIETALKRIVEEMETKFDPKKKHVLVAHFFVAGSSKTDSETKIEVGGLNAVPDKLLQDFDYVALGHLHNKDALRQERIKYSGSLLKFSTSEADLQKGVWIVDTDPFKCIFVPVIPLHDLIVLTKSYQELISPEMFNQISPESYVAVKLTDKAIIPDVMNNLRNYYPRIISLERAYGREKNEIDRENVNLDLDPMQLLANFFHEITDEELSAEQKKWAAESLSKLEKERGL</sequence>
<comment type="similarity">
    <text evidence="1 7">Belongs to the SbcD family.</text>
</comment>
<dbReference type="InterPro" id="IPR026843">
    <property type="entry name" value="SbcD_C"/>
</dbReference>
<dbReference type="InterPro" id="IPR050535">
    <property type="entry name" value="DNA_Repair-Maintenance_Comp"/>
</dbReference>
<evidence type="ECO:0000256" key="4">
    <source>
        <dbReference type="ARBA" id="ARBA00022722"/>
    </source>
</evidence>
<dbReference type="Pfam" id="PF12320">
    <property type="entry name" value="SbcD_C"/>
    <property type="match status" value="1"/>
</dbReference>
<dbReference type="Gene3D" id="3.60.21.10">
    <property type="match status" value="1"/>
</dbReference>
<dbReference type="RefSeq" id="WP_034988744.1">
    <property type="nucleotide sequence ID" value="NZ_AYZF01000008.1"/>
</dbReference>
<keyword evidence="4 7" id="KW-0540">Nuclease</keyword>
<evidence type="ECO:0000256" key="1">
    <source>
        <dbReference type="ARBA" id="ARBA00010555"/>
    </source>
</evidence>
<dbReference type="SUPFAM" id="SSF56300">
    <property type="entry name" value="Metallo-dependent phosphatases"/>
    <property type="match status" value="1"/>
</dbReference>
<dbReference type="GO" id="GO:0006260">
    <property type="term" value="P:DNA replication"/>
    <property type="evidence" value="ECO:0007669"/>
    <property type="project" value="UniProtKB-KW"/>
</dbReference>
<dbReference type="CDD" id="cd00840">
    <property type="entry name" value="MPP_Mre11_N"/>
    <property type="match status" value="1"/>
</dbReference>
<dbReference type="InterPro" id="IPR004593">
    <property type="entry name" value="SbcD"/>
</dbReference>
<dbReference type="GO" id="GO:0004519">
    <property type="term" value="F:endonuclease activity"/>
    <property type="evidence" value="ECO:0007669"/>
    <property type="project" value="UniProtKB-KW"/>
</dbReference>
<gene>
    <name evidence="7" type="primary">sbcD</name>
    <name evidence="10" type="ORF">FD15_GL000728</name>
</gene>
<keyword evidence="5 7" id="KW-0378">Hydrolase</keyword>
<keyword evidence="11" id="KW-1185">Reference proteome</keyword>
<dbReference type="InterPro" id="IPR029052">
    <property type="entry name" value="Metallo-depent_PP-like"/>
</dbReference>
<evidence type="ECO:0000259" key="8">
    <source>
        <dbReference type="Pfam" id="PF00149"/>
    </source>
</evidence>
<dbReference type="InterPro" id="IPR041796">
    <property type="entry name" value="Mre11_N"/>
</dbReference>
<dbReference type="NCBIfam" id="TIGR00619">
    <property type="entry name" value="sbcd"/>
    <property type="match status" value="1"/>
</dbReference>
<dbReference type="STRING" id="1423806.FD15_GL000728"/>
<feature type="domain" description="Calcineurin-like phosphoesterase" evidence="8">
    <location>
        <begin position="1"/>
        <end position="213"/>
    </location>
</feature>
<feature type="domain" description="Nuclease SbcCD subunit D C-terminal" evidence="9">
    <location>
        <begin position="260"/>
        <end position="347"/>
    </location>
</feature>
<dbReference type="AlphaFoldDB" id="A0A023CXV9"/>
<protein>
    <recommendedName>
        <fullName evidence="3 7">Nuclease SbcCD subunit D</fullName>
    </recommendedName>
</protein>
<dbReference type="GO" id="GO:0006310">
    <property type="term" value="P:DNA recombination"/>
    <property type="evidence" value="ECO:0007669"/>
    <property type="project" value="UniProtKB-KW"/>
</dbReference>
<name>A0A023CXV9_9LACO</name>
<evidence type="ECO:0000256" key="6">
    <source>
        <dbReference type="ARBA" id="ARBA00022839"/>
    </source>
</evidence>
<dbReference type="Pfam" id="PF00149">
    <property type="entry name" value="Metallophos"/>
    <property type="match status" value="1"/>
</dbReference>
<evidence type="ECO:0000259" key="9">
    <source>
        <dbReference type="Pfam" id="PF12320"/>
    </source>
</evidence>
<dbReference type="PANTHER" id="PTHR30337">
    <property type="entry name" value="COMPONENT OF ATP-DEPENDENT DSDNA EXONUCLEASE"/>
    <property type="match status" value="1"/>
</dbReference>
<comment type="function">
    <text evidence="7">SbcCD cleaves DNA hairpin structures. These structures can inhibit DNA replication and are intermediates in certain DNA recombination reactions. The complex acts as a 3'-&gt;5' double strand exonuclease that can open hairpins. It also has a 5' single-strand endonuclease activity.</text>
</comment>
<organism evidence="10 11">
    <name type="scientific">Liquorilactobacillus sucicola DSM 21376 = JCM 15457</name>
    <dbReference type="NCBI Taxonomy" id="1423806"/>
    <lineage>
        <taxon>Bacteria</taxon>
        <taxon>Bacillati</taxon>
        <taxon>Bacillota</taxon>
        <taxon>Bacilli</taxon>
        <taxon>Lactobacillales</taxon>
        <taxon>Lactobacillaceae</taxon>
        <taxon>Liquorilactobacillus</taxon>
    </lineage>
</organism>
<proteinExistence type="inferred from homology"/>
<dbReference type="InterPro" id="IPR004843">
    <property type="entry name" value="Calcineurin-like_PHP"/>
</dbReference>
<dbReference type="eggNOG" id="COG0420">
    <property type="taxonomic scope" value="Bacteria"/>
</dbReference>
<dbReference type="GO" id="GO:0008408">
    <property type="term" value="F:3'-5' exonuclease activity"/>
    <property type="evidence" value="ECO:0007669"/>
    <property type="project" value="InterPro"/>
</dbReference>
<evidence type="ECO:0000313" key="11">
    <source>
        <dbReference type="Proteomes" id="UP000050961"/>
    </source>
</evidence>
<keyword evidence="7" id="KW-0255">Endonuclease</keyword>
<evidence type="ECO:0000313" key="10">
    <source>
        <dbReference type="EMBL" id="KRN07155.1"/>
    </source>
</evidence>
<evidence type="ECO:0000256" key="2">
    <source>
        <dbReference type="ARBA" id="ARBA00011322"/>
    </source>
</evidence>
<reference evidence="10 11" key="1">
    <citation type="journal article" date="2015" name="Genome Announc.">
        <title>Expanding the biotechnology potential of lactobacilli through comparative genomics of 213 strains and associated genera.</title>
        <authorList>
            <person name="Sun Z."/>
            <person name="Harris H.M."/>
            <person name="McCann A."/>
            <person name="Guo C."/>
            <person name="Argimon S."/>
            <person name="Zhang W."/>
            <person name="Yang X."/>
            <person name="Jeffery I.B."/>
            <person name="Cooney J.C."/>
            <person name="Kagawa T.F."/>
            <person name="Liu W."/>
            <person name="Song Y."/>
            <person name="Salvetti E."/>
            <person name="Wrobel A."/>
            <person name="Rasinkangas P."/>
            <person name="Parkhill J."/>
            <person name="Rea M.C."/>
            <person name="O'Sullivan O."/>
            <person name="Ritari J."/>
            <person name="Douillard F.P."/>
            <person name="Paul Ross R."/>
            <person name="Yang R."/>
            <person name="Briner A.E."/>
            <person name="Felis G.E."/>
            <person name="de Vos W.M."/>
            <person name="Barrangou R."/>
            <person name="Klaenhammer T.R."/>
            <person name="Caufield P.W."/>
            <person name="Cui Y."/>
            <person name="Zhang H."/>
            <person name="O'Toole P.W."/>
        </authorList>
    </citation>
    <scope>NUCLEOTIDE SEQUENCE [LARGE SCALE GENOMIC DNA]</scope>
    <source>
        <strain evidence="10 11">DSM 21376</strain>
    </source>
</reference>
<dbReference type="OrthoDB" id="9773856at2"/>
<comment type="subunit">
    <text evidence="2 7">Heterodimer of SbcC and SbcD.</text>
</comment>
<evidence type="ECO:0000256" key="7">
    <source>
        <dbReference type="RuleBase" id="RU363069"/>
    </source>
</evidence>
<comment type="caution">
    <text evidence="10">The sequence shown here is derived from an EMBL/GenBank/DDBJ whole genome shotgun (WGS) entry which is preliminary data.</text>
</comment>
<keyword evidence="7" id="KW-0233">DNA recombination</keyword>
<keyword evidence="6 7" id="KW-0269">Exonuclease</keyword>
<evidence type="ECO:0000256" key="3">
    <source>
        <dbReference type="ARBA" id="ARBA00013365"/>
    </source>
</evidence>
<dbReference type="PATRIC" id="fig|1423806.3.peg.740"/>
<dbReference type="Proteomes" id="UP000050961">
    <property type="component" value="Unassembled WGS sequence"/>
</dbReference>
<evidence type="ECO:0000256" key="5">
    <source>
        <dbReference type="ARBA" id="ARBA00022801"/>
    </source>
</evidence>